<name>A0A9C7UN93_9RHOD</name>
<reference evidence="4" key="2">
    <citation type="submission" date="2022-01" db="EMBL/GenBank/DDBJ databases">
        <authorList>
            <person name="Hirooka S."/>
            <person name="Miyagishima S.Y."/>
        </authorList>
    </citation>
    <scope>NUCLEOTIDE SEQUENCE</scope>
    <source>
        <strain evidence="4">NBRC 102759</strain>
    </source>
</reference>
<dbReference type="GO" id="GO:0005634">
    <property type="term" value="C:nucleus"/>
    <property type="evidence" value="ECO:0007669"/>
    <property type="project" value="TreeGrafter"/>
</dbReference>
<dbReference type="OrthoDB" id="10249535at2759"/>
<dbReference type="SMART" id="SM00849">
    <property type="entry name" value="Lactamase_B"/>
    <property type="match status" value="1"/>
</dbReference>
<dbReference type="SMART" id="SM01027">
    <property type="entry name" value="Beta-Casp"/>
    <property type="match status" value="1"/>
</dbReference>
<dbReference type="Pfam" id="PF07521">
    <property type="entry name" value="RMMBL"/>
    <property type="match status" value="1"/>
</dbReference>
<protein>
    <submittedName>
        <fullName evidence="4">Uncharacterized protein</fullName>
    </submittedName>
</protein>
<accession>A0A9C7UN93</accession>
<dbReference type="PANTHER" id="PTHR11203">
    <property type="entry name" value="CLEAVAGE AND POLYADENYLATION SPECIFICITY FACTOR FAMILY MEMBER"/>
    <property type="match status" value="1"/>
</dbReference>
<evidence type="ECO:0000259" key="2">
    <source>
        <dbReference type="SMART" id="SM00849"/>
    </source>
</evidence>
<dbReference type="AlphaFoldDB" id="A0A9C7UN93"/>
<dbReference type="InterPro" id="IPR050698">
    <property type="entry name" value="MBL"/>
</dbReference>
<dbReference type="SUPFAM" id="SSF56281">
    <property type="entry name" value="Metallo-hydrolase/oxidoreductase"/>
    <property type="match status" value="1"/>
</dbReference>
<dbReference type="Proteomes" id="UP001061958">
    <property type="component" value="Unassembled WGS sequence"/>
</dbReference>
<dbReference type="InterPro" id="IPR022712">
    <property type="entry name" value="Beta_Casp"/>
</dbReference>
<evidence type="ECO:0000313" key="4">
    <source>
        <dbReference type="EMBL" id="GJQ09266.1"/>
    </source>
</evidence>
<evidence type="ECO:0000256" key="1">
    <source>
        <dbReference type="ARBA" id="ARBA00022801"/>
    </source>
</evidence>
<sequence>MELLALGACRQVGKSCFVLKTLEGLIMLDCGLDPSYHDDQRYPNFGLAFSYGPLKAVFITHCHADHVGALPILTEKWGYDGPIYMSAPTRELSYFVLEDCMGAWGDEGSDSTRRVGSYTHREISSCLAKVDIVEPEKTIGVGNNVQVYSMIAGHVLGALMFYISVDSYRILYTGDFTSCCTFHLSGARVDIPYPPDVILSEATYATSLKDGRLNKEVEFFQSVLDCLLDGGKVLCPVFAIGRAQELLSLLEMYWQRFRLSFPILFSTKSAHQVLQIYSKYAHHWTRMEDVMSKSPPTWWKRIQVVHPEQLLDAVQQWDTPWVALTTPGTLARGLSLQVFRRIATDEKNLLIIPHFCMSSGMIEKGDEFHVEDDHDWEGNESMGMIRCKTMNLHFGFHADTRDLLLFFSHWKPSCIVLVHGEGEKMDYLARVVQEELGIPCWVPKEEQWVTWNKMTS</sequence>
<keyword evidence="5" id="KW-1185">Reference proteome</keyword>
<dbReference type="Gene3D" id="3.60.15.10">
    <property type="entry name" value="Ribonuclease Z/Hydroxyacylglutathione hydrolase-like"/>
    <property type="match status" value="1"/>
</dbReference>
<dbReference type="GO" id="GO:0016180">
    <property type="term" value="P:snRNA processing"/>
    <property type="evidence" value="ECO:0007669"/>
    <property type="project" value="TreeGrafter"/>
</dbReference>
<dbReference type="Pfam" id="PF10996">
    <property type="entry name" value="Beta-Casp"/>
    <property type="match status" value="1"/>
</dbReference>
<evidence type="ECO:0000259" key="3">
    <source>
        <dbReference type="SMART" id="SM01027"/>
    </source>
</evidence>
<dbReference type="Pfam" id="PF00753">
    <property type="entry name" value="Lactamase_B"/>
    <property type="match status" value="1"/>
</dbReference>
<feature type="domain" description="Beta-Casp" evidence="3">
    <location>
        <begin position="243"/>
        <end position="361"/>
    </location>
</feature>
<proteinExistence type="predicted"/>
<keyword evidence="1" id="KW-0378">Hydrolase</keyword>
<dbReference type="EMBL" id="BQMJ01000007">
    <property type="protein sequence ID" value="GJQ09266.1"/>
    <property type="molecule type" value="Genomic_DNA"/>
</dbReference>
<comment type="caution">
    <text evidence="4">The sequence shown here is derived from an EMBL/GenBank/DDBJ whole genome shotgun (WGS) entry which is preliminary data.</text>
</comment>
<dbReference type="GO" id="GO:0004521">
    <property type="term" value="F:RNA endonuclease activity"/>
    <property type="evidence" value="ECO:0007669"/>
    <property type="project" value="TreeGrafter"/>
</dbReference>
<evidence type="ECO:0000313" key="5">
    <source>
        <dbReference type="Proteomes" id="UP001061958"/>
    </source>
</evidence>
<dbReference type="PANTHER" id="PTHR11203:SF37">
    <property type="entry name" value="INTEGRATOR COMPLEX SUBUNIT 11"/>
    <property type="match status" value="1"/>
</dbReference>
<dbReference type="InterPro" id="IPR011108">
    <property type="entry name" value="RMMBL"/>
</dbReference>
<dbReference type="InterPro" id="IPR001279">
    <property type="entry name" value="Metallo-B-lactamas"/>
</dbReference>
<dbReference type="Gene3D" id="3.40.50.10890">
    <property type="match status" value="1"/>
</dbReference>
<gene>
    <name evidence="4" type="ORF">GpartN1_g1057.t1</name>
</gene>
<organism evidence="4 5">
    <name type="scientific">Galdieria partita</name>
    <dbReference type="NCBI Taxonomy" id="83374"/>
    <lineage>
        <taxon>Eukaryota</taxon>
        <taxon>Rhodophyta</taxon>
        <taxon>Bangiophyceae</taxon>
        <taxon>Galdieriales</taxon>
        <taxon>Galdieriaceae</taxon>
        <taxon>Galdieria</taxon>
    </lineage>
</organism>
<dbReference type="GO" id="GO:0016787">
    <property type="term" value="F:hydrolase activity"/>
    <property type="evidence" value="ECO:0007669"/>
    <property type="project" value="UniProtKB-KW"/>
</dbReference>
<reference evidence="4" key="1">
    <citation type="journal article" date="2022" name="Proc. Natl. Acad. Sci. U.S.A.">
        <title>Life cycle and functional genomics of the unicellular red alga Galdieria for elucidating algal and plant evolution and industrial use.</title>
        <authorList>
            <person name="Hirooka S."/>
            <person name="Itabashi T."/>
            <person name="Ichinose T.M."/>
            <person name="Onuma R."/>
            <person name="Fujiwara T."/>
            <person name="Yamashita S."/>
            <person name="Jong L.W."/>
            <person name="Tomita R."/>
            <person name="Iwane A.H."/>
            <person name="Miyagishima S.Y."/>
        </authorList>
    </citation>
    <scope>NUCLEOTIDE SEQUENCE</scope>
    <source>
        <strain evidence="4">NBRC 102759</strain>
    </source>
</reference>
<dbReference type="InterPro" id="IPR036866">
    <property type="entry name" value="RibonucZ/Hydroxyglut_hydro"/>
</dbReference>
<feature type="domain" description="Metallo-beta-lactamase" evidence="2">
    <location>
        <begin position="13"/>
        <end position="223"/>
    </location>
</feature>